<dbReference type="NCBIfam" id="TIGR00262">
    <property type="entry name" value="trpA"/>
    <property type="match status" value="1"/>
</dbReference>
<protein>
    <recommendedName>
        <fullName evidence="8">Tryptophan synthase alpha chain</fullName>
        <ecNumber evidence="8">4.2.1.20</ecNumber>
    </recommendedName>
</protein>
<dbReference type="Proteomes" id="UP001596523">
    <property type="component" value="Unassembled WGS sequence"/>
</dbReference>
<dbReference type="CDD" id="cd04724">
    <property type="entry name" value="Tryptophan_synthase_alpha"/>
    <property type="match status" value="1"/>
</dbReference>
<evidence type="ECO:0000313" key="10">
    <source>
        <dbReference type="EMBL" id="MFC7308082.1"/>
    </source>
</evidence>
<comment type="catalytic activity">
    <reaction evidence="7 8">
        <text>(1S,2R)-1-C-(indol-3-yl)glycerol 3-phosphate + L-serine = D-glyceraldehyde 3-phosphate + L-tryptophan + H2O</text>
        <dbReference type="Rhea" id="RHEA:10532"/>
        <dbReference type="ChEBI" id="CHEBI:15377"/>
        <dbReference type="ChEBI" id="CHEBI:33384"/>
        <dbReference type="ChEBI" id="CHEBI:57912"/>
        <dbReference type="ChEBI" id="CHEBI:58866"/>
        <dbReference type="ChEBI" id="CHEBI:59776"/>
        <dbReference type="EC" id="4.2.1.20"/>
    </reaction>
</comment>
<sequence length="291" mass="29991">MVTNLDGRARPAPQLGDAFDTARAEQRAALIGYLPTGYPSVRGSIAAMEAMVEGGVDAVEVGLPHSDPVLDGPAIRSAVEAALHAGTRIAHVMRAVSAVAATGAPAVCMSYWNPIARYGVEQFAHDLAGAGGCGLIAPDLPAEEAEGWRTASDRNGLDRVFLAAHSSSTERLTTIATASKGFVYATGVTGVSGSSGLVPARARHLVTRVRQVTDLPVCVGLGISTGEQAAQVAEFADGVIVGSAFVRRLLDAPDERTGIRGVHRFAADLTAAVRSAPAPVRTTRTSRGDSS</sequence>
<keyword evidence="5 8" id="KW-0057">Aromatic amino acid biosynthesis</keyword>
<evidence type="ECO:0000256" key="8">
    <source>
        <dbReference type="HAMAP-Rule" id="MF_00131"/>
    </source>
</evidence>
<evidence type="ECO:0000256" key="4">
    <source>
        <dbReference type="ARBA" id="ARBA00022822"/>
    </source>
</evidence>
<comment type="pathway">
    <text evidence="1 8">Amino-acid biosynthesis; L-tryptophan biosynthesis; L-tryptophan from chorismate: step 5/5.</text>
</comment>
<evidence type="ECO:0000313" key="11">
    <source>
        <dbReference type="Proteomes" id="UP001596523"/>
    </source>
</evidence>
<evidence type="ECO:0000256" key="2">
    <source>
        <dbReference type="ARBA" id="ARBA00011270"/>
    </source>
</evidence>
<dbReference type="Gene3D" id="3.20.20.70">
    <property type="entry name" value="Aldolase class I"/>
    <property type="match status" value="1"/>
</dbReference>
<dbReference type="HAMAP" id="MF_00131">
    <property type="entry name" value="Trp_synth_alpha"/>
    <property type="match status" value="1"/>
</dbReference>
<name>A0ABW2JQI3_9ACTN</name>
<evidence type="ECO:0000256" key="6">
    <source>
        <dbReference type="ARBA" id="ARBA00023239"/>
    </source>
</evidence>
<feature type="active site" description="Proton acceptor" evidence="8">
    <location>
        <position position="60"/>
    </location>
</feature>
<dbReference type="PROSITE" id="PS00167">
    <property type="entry name" value="TRP_SYNTHASE_ALPHA"/>
    <property type="match status" value="1"/>
</dbReference>
<dbReference type="RefSeq" id="WP_381835757.1">
    <property type="nucleotide sequence ID" value="NZ_JBHTCF010000014.1"/>
</dbReference>
<keyword evidence="4 8" id="KW-0822">Tryptophan biosynthesis</keyword>
<evidence type="ECO:0000256" key="1">
    <source>
        <dbReference type="ARBA" id="ARBA00004733"/>
    </source>
</evidence>
<reference evidence="11" key="1">
    <citation type="journal article" date="2019" name="Int. J. Syst. Evol. Microbiol.">
        <title>The Global Catalogue of Microorganisms (GCM) 10K type strain sequencing project: providing services to taxonomists for standard genome sequencing and annotation.</title>
        <authorList>
            <consortium name="The Broad Institute Genomics Platform"/>
            <consortium name="The Broad Institute Genome Sequencing Center for Infectious Disease"/>
            <person name="Wu L."/>
            <person name="Ma J."/>
        </authorList>
    </citation>
    <scope>NUCLEOTIDE SEQUENCE [LARGE SCALE GENOMIC DNA]</scope>
    <source>
        <strain evidence="11">SYNS20</strain>
    </source>
</reference>
<feature type="active site" description="Proton acceptor" evidence="8">
    <location>
        <position position="71"/>
    </location>
</feature>
<accession>A0ABW2JQI3</accession>
<gene>
    <name evidence="8 10" type="primary">trpA</name>
    <name evidence="10" type="ORF">ACFQVC_28120</name>
</gene>
<comment type="function">
    <text evidence="8">The alpha subunit is responsible for the aldol cleavage of indoleglycerol phosphate to indole and glyceraldehyde 3-phosphate.</text>
</comment>
<keyword evidence="3 8" id="KW-0028">Amino-acid biosynthesis</keyword>
<dbReference type="EC" id="4.2.1.20" evidence="8"/>
<dbReference type="InterPro" id="IPR011060">
    <property type="entry name" value="RibuloseP-bd_barrel"/>
</dbReference>
<dbReference type="PANTHER" id="PTHR43406:SF1">
    <property type="entry name" value="TRYPTOPHAN SYNTHASE ALPHA CHAIN, CHLOROPLASTIC"/>
    <property type="match status" value="1"/>
</dbReference>
<keyword evidence="6 8" id="KW-0456">Lyase</keyword>
<evidence type="ECO:0000256" key="7">
    <source>
        <dbReference type="ARBA" id="ARBA00049047"/>
    </source>
</evidence>
<dbReference type="InterPro" id="IPR002028">
    <property type="entry name" value="Trp_synthase_suA"/>
</dbReference>
<proteinExistence type="inferred from homology"/>
<dbReference type="SUPFAM" id="SSF51366">
    <property type="entry name" value="Ribulose-phoshate binding barrel"/>
    <property type="match status" value="1"/>
</dbReference>
<dbReference type="InterPro" id="IPR018204">
    <property type="entry name" value="Trp_synthase_alpha_AS"/>
</dbReference>
<evidence type="ECO:0000256" key="9">
    <source>
        <dbReference type="RuleBase" id="RU003662"/>
    </source>
</evidence>
<comment type="subunit">
    <text evidence="2 8">Tetramer of two alpha and two beta chains.</text>
</comment>
<dbReference type="GO" id="GO:0004834">
    <property type="term" value="F:tryptophan synthase activity"/>
    <property type="evidence" value="ECO:0007669"/>
    <property type="project" value="UniProtKB-EC"/>
</dbReference>
<dbReference type="InterPro" id="IPR013785">
    <property type="entry name" value="Aldolase_TIM"/>
</dbReference>
<organism evidence="10 11">
    <name type="scientific">Streptomyces monticola</name>
    <dbReference type="NCBI Taxonomy" id="2666263"/>
    <lineage>
        <taxon>Bacteria</taxon>
        <taxon>Bacillati</taxon>
        <taxon>Actinomycetota</taxon>
        <taxon>Actinomycetes</taxon>
        <taxon>Kitasatosporales</taxon>
        <taxon>Streptomycetaceae</taxon>
        <taxon>Streptomyces</taxon>
    </lineage>
</organism>
<dbReference type="EMBL" id="JBHTCF010000014">
    <property type="protein sequence ID" value="MFC7308082.1"/>
    <property type="molecule type" value="Genomic_DNA"/>
</dbReference>
<comment type="similarity">
    <text evidence="8 9">Belongs to the TrpA family.</text>
</comment>
<evidence type="ECO:0000256" key="5">
    <source>
        <dbReference type="ARBA" id="ARBA00023141"/>
    </source>
</evidence>
<dbReference type="PANTHER" id="PTHR43406">
    <property type="entry name" value="TRYPTOPHAN SYNTHASE, ALPHA CHAIN"/>
    <property type="match status" value="1"/>
</dbReference>
<keyword evidence="11" id="KW-1185">Reference proteome</keyword>
<comment type="caution">
    <text evidence="10">The sequence shown here is derived from an EMBL/GenBank/DDBJ whole genome shotgun (WGS) entry which is preliminary data.</text>
</comment>
<evidence type="ECO:0000256" key="3">
    <source>
        <dbReference type="ARBA" id="ARBA00022605"/>
    </source>
</evidence>
<dbReference type="Pfam" id="PF00290">
    <property type="entry name" value="Trp_syntA"/>
    <property type="match status" value="1"/>
</dbReference>